<feature type="non-terminal residue" evidence="6">
    <location>
        <position position="128"/>
    </location>
</feature>
<dbReference type="Pfam" id="PF02365">
    <property type="entry name" value="NAM"/>
    <property type="match status" value="1"/>
</dbReference>
<dbReference type="InterPro" id="IPR036093">
    <property type="entry name" value="NAC_dom_sf"/>
</dbReference>
<dbReference type="Gene3D" id="2.170.150.80">
    <property type="entry name" value="NAC domain"/>
    <property type="match status" value="1"/>
</dbReference>
<dbReference type="PROSITE" id="PS51005">
    <property type="entry name" value="NAC"/>
    <property type="match status" value="1"/>
</dbReference>
<dbReference type="Gramene" id="EFJ20332">
    <property type="protein sequence ID" value="EFJ20332"/>
    <property type="gene ID" value="SELMODRAFT_57828"/>
</dbReference>
<keyword evidence="7" id="KW-1185">Reference proteome</keyword>
<gene>
    <name evidence="5" type="ORF">SELMODRAFT_57828</name>
    <name evidence="6" type="ORF">SELMODRAFT_71469</name>
</gene>
<name>D8RHM7_SELML</name>
<evidence type="ECO:0000313" key="7">
    <source>
        <dbReference type="Proteomes" id="UP000001514"/>
    </source>
</evidence>
<sequence>PGFRFHPTDEELLTFYLHRKVEHKPLAIEVITQLDIYKFDPWELPASSTGCGEQASYFFCPRDRKYRNSSRPNRVTSGGFWKATGTDRVVHSAKPGHKCIGLKKSLVFYKGRAARPVKTDWMMHEFRM</sequence>
<evidence type="ECO:0000256" key="2">
    <source>
        <dbReference type="ARBA" id="ARBA00023163"/>
    </source>
</evidence>
<dbReference type="GO" id="GO:0003677">
    <property type="term" value="F:DNA binding"/>
    <property type="evidence" value="ECO:0007669"/>
    <property type="project" value="InterPro"/>
</dbReference>
<dbReference type="eggNOG" id="ENOG502QRAX">
    <property type="taxonomic scope" value="Eukaryota"/>
</dbReference>
<keyword evidence="2" id="KW-0804">Transcription</keyword>
<dbReference type="EMBL" id="GL377602">
    <property type="protein sequence ID" value="EFJ20332.1"/>
    <property type="molecule type" value="Genomic_DNA"/>
</dbReference>
<evidence type="ECO:0000313" key="6">
    <source>
        <dbReference type="EMBL" id="EFJ28309.1"/>
    </source>
</evidence>
<accession>D8RHM7</accession>
<dbReference type="PANTHER" id="PTHR31744">
    <property type="entry name" value="PROTEIN CUP-SHAPED COTYLEDON 2-RELATED"/>
    <property type="match status" value="1"/>
</dbReference>
<dbReference type="PANTHER" id="PTHR31744:SF77">
    <property type="entry name" value="PROTEIN FEZ"/>
    <property type="match status" value="1"/>
</dbReference>
<evidence type="ECO:0000259" key="4">
    <source>
        <dbReference type="PROSITE" id="PS51005"/>
    </source>
</evidence>
<organism evidence="7">
    <name type="scientific">Selaginella moellendorffii</name>
    <name type="common">Spikemoss</name>
    <dbReference type="NCBI Taxonomy" id="88036"/>
    <lineage>
        <taxon>Eukaryota</taxon>
        <taxon>Viridiplantae</taxon>
        <taxon>Streptophyta</taxon>
        <taxon>Embryophyta</taxon>
        <taxon>Tracheophyta</taxon>
        <taxon>Lycopodiopsida</taxon>
        <taxon>Selaginellales</taxon>
        <taxon>Selaginellaceae</taxon>
        <taxon>Selaginella</taxon>
    </lineage>
</organism>
<feature type="non-terminal residue" evidence="6">
    <location>
        <position position="1"/>
    </location>
</feature>
<dbReference type="KEGG" id="smo:SELMODRAFT_57828"/>
<dbReference type="AlphaFoldDB" id="D8RHM7"/>
<dbReference type="GO" id="GO:0006355">
    <property type="term" value="P:regulation of DNA-templated transcription"/>
    <property type="evidence" value="ECO:0007669"/>
    <property type="project" value="InterPro"/>
</dbReference>
<proteinExistence type="predicted"/>
<keyword evidence="1" id="KW-0805">Transcription regulation</keyword>
<dbReference type="OMA" id="PNGERTH"/>
<feature type="domain" description="NAC" evidence="4">
    <location>
        <begin position="1"/>
        <end position="128"/>
    </location>
</feature>
<keyword evidence="3" id="KW-0539">Nucleus</keyword>
<protein>
    <recommendedName>
        <fullName evidence="4">NAC domain-containing protein</fullName>
    </recommendedName>
</protein>
<evidence type="ECO:0000256" key="3">
    <source>
        <dbReference type="ARBA" id="ARBA00023242"/>
    </source>
</evidence>
<dbReference type="InParanoid" id="D8RHM7"/>
<dbReference type="HOGENOM" id="CLU_035664_11_2_1"/>
<dbReference type="InterPro" id="IPR003441">
    <property type="entry name" value="NAC-dom"/>
</dbReference>
<dbReference type="SUPFAM" id="SSF101941">
    <property type="entry name" value="NAC domain"/>
    <property type="match status" value="1"/>
</dbReference>
<reference evidence="6 7" key="1">
    <citation type="journal article" date="2011" name="Science">
        <title>The Selaginella genome identifies genetic changes associated with the evolution of vascular plants.</title>
        <authorList>
            <person name="Banks J.A."/>
            <person name="Nishiyama T."/>
            <person name="Hasebe M."/>
            <person name="Bowman J.L."/>
            <person name="Gribskov M."/>
            <person name="dePamphilis C."/>
            <person name="Albert V.A."/>
            <person name="Aono N."/>
            <person name="Aoyama T."/>
            <person name="Ambrose B.A."/>
            <person name="Ashton N.W."/>
            <person name="Axtell M.J."/>
            <person name="Barker E."/>
            <person name="Barker M.S."/>
            <person name="Bennetzen J.L."/>
            <person name="Bonawitz N.D."/>
            <person name="Chapple C."/>
            <person name="Cheng C."/>
            <person name="Correa L.G."/>
            <person name="Dacre M."/>
            <person name="DeBarry J."/>
            <person name="Dreyer I."/>
            <person name="Elias M."/>
            <person name="Engstrom E.M."/>
            <person name="Estelle M."/>
            <person name="Feng L."/>
            <person name="Finet C."/>
            <person name="Floyd S.K."/>
            <person name="Frommer W.B."/>
            <person name="Fujita T."/>
            <person name="Gramzow L."/>
            <person name="Gutensohn M."/>
            <person name="Harholt J."/>
            <person name="Hattori M."/>
            <person name="Heyl A."/>
            <person name="Hirai T."/>
            <person name="Hiwatashi Y."/>
            <person name="Ishikawa M."/>
            <person name="Iwata M."/>
            <person name="Karol K.G."/>
            <person name="Koehler B."/>
            <person name="Kolukisaoglu U."/>
            <person name="Kubo M."/>
            <person name="Kurata T."/>
            <person name="Lalonde S."/>
            <person name="Li K."/>
            <person name="Li Y."/>
            <person name="Litt A."/>
            <person name="Lyons E."/>
            <person name="Manning G."/>
            <person name="Maruyama T."/>
            <person name="Michael T.P."/>
            <person name="Mikami K."/>
            <person name="Miyazaki S."/>
            <person name="Morinaga S."/>
            <person name="Murata T."/>
            <person name="Mueller-Roeber B."/>
            <person name="Nelson D.R."/>
            <person name="Obara M."/>
            <person name="Oguri Y."/>
            <person name="Olmstead R.G."/>
            <person name="Onodera N."/>
            <person name="Petersen B.L."/>
            <person name="Pils B."/>
            <person name="Prigge M."/>
            <person name="Rensing S.A."/>
            <person name="Riano-Pachon D.M."/>
            <person name="Roberts A.W."/>
            <person name="Sato Y."/>
            <person name="Scheller H.V."/>
            <person name="Schulz B."/>
            <person name="Schulz C."/>
            <person name="Shakirov E.V."/>
            <person name="Shibagaki N."/>
            <person name="Shinohara N."/>
            <person name="Shippen D.E."/>
            <person name="Soerensen I."/>
            <person name="Sotooka R."/>
            <person name="Sugimoto N."/>
            <person name="Sugita M."/>
            <person name="Sumikawa N."/>
            <person name="Tanurdzic M."/>
            <person name="Theissen G."/>
            <person name="Ulvskov P."/>
            <person name="Wakazuki S."/>
            <person name="Weng J.K."/>
            <person name="Willats W.W."/>
            <person name="Wipf D."/>
            <person name="Wolf P.G."/>
            <person name="Yang L."/>
            <person name="Zimmer A.D."/>
            <person name="Zhu Q."/>
            <person name="Mitros T."/>
            <person name="Hellsten U."/>
            <person name="Loque D."/>
            <person name="Otillar R."/>
            <person name="Salamov A."/>
            <person name="Schmutz J."/>
            <person name="Shapiro H."/>
            <person name="Lindquist E."/>
            <person name="Lucas S."/>
            <person name="Rokhsar D."/>
            <person name="Grigoriev I.V."/>
        </authorList>
    </citation>
    <scope>NUCLEOTIDE SEQUENCE [LARGE SCALE GENOMIC DNA]</scope>
</reference>
<dbReference type="Gramene" id="EFJ28309">
    <property type="protein sequence ID" value="EFJ28309"/>
    <property type="gene ID" value="SELMODRAFT_71469"/>
</dbReference>
<dbReference type="Proteomes" id="UP000001514">
    <property type="component" value="Unassembled WGS sequence"/>
</dbReference>
<evidence type="ECO:0000313" key="5">
    <source>
        <dbReference type="EMBL" id="EFJ20332.1"/>
    </source>
</evidence>
<dbReference type="KEGG" id="smo:SELMODRAFT_71469"/>
<dbReference type="EMBL" id="GL377579">
    <property type="protein sequence ID" value="EFJ28309.1"/>
    <property type="molecule type" value="Genomic_DNA"/>
</dbReference>
<evidence type="ECO:0000256" key="1">
    <source>
        <dbReference type="ARBA" id="ARBA00023015"/>
    </source>
</evidence>